<keyword evidence="8" id="KW-0807">Transducer</keyword>
<evidence type="ECO:0000313" key="13">
    <source>
        <dbReference type="EMBL" id="CAJ1062778.1"/>
    </source>
</evidence>
<dbReference type="PROSITE" id="PS50262">
    <property type="entry name" value="G_PROTEIN_RECEP_F1_2"/>
    <property type="match status" value="1"/>
</dbReference>
<feature type="transmembrane region" description="Helical" evidence="9">
    <location>
        <begin position="642"/>
        <end position="660"/>
    </location>
</feature>
<dbReference type="Proteomes" id="UP001178508">
    <property type="component" value="Chromosome 8"/>
</dbReference>
<dbReference type="PANTHER" id="PTHR45822">
    <property type="entry name" value="FREE FATTY ACID RECEPTOR 2-RELATED"/>
    <property type="match status" value="1"/>
</dbReference>
<evidence type="ECO:0000256" key="4">
    <source>
        <dbReference type="ARBA" id="ARBA00022989"/>
    </source>
</evidence>
<name>A0AAV1FNP8_XYRNO</name>
<feature type="transmembrane region" description="Helical" evidence="9">
    <location>
        <begin position="800"/>
        <end position="822"/>
    </location>
</feature>
<evidence type="ECO:0000256" key="3">
    <source>
        <dbReference type="ARBA" id="ARBA00022692"/>
    </source>
</evidence>
<dbReference type="InterPro" id="IPR003599">
    <property type="entry name" value="Ig_sub"/>
</dbReference>
<keyword evidence="4 9" id="KW-1133">Transmembrane helix</keyword>
<keyword evidence="14" id="KW-1185">Reference proteome</keyword>
<dbReference type="GO" id="GO:0005886">
    <property type="term" value="C:plasma membrane"/>
    <property type="evidence" value="ECO:0007669"/>
    <property type="project" value="UniProtKB-SubCell"/>
</dbReference>
<feature type="transmembrane region" description="Helical" evidence="9">
    <location>
        <begin position="667"/>
        <end position="690"/>
    </location>
</feature>
<feature type="domain" description="G-protein coupled receptors family 1 profile" evidence="11">
    <location>
        <begin position="568"/>
        <end position="813"/>
    </location>
</feature>
<dbReference type="SUPFAM" id="SSF48726">
    <property type="entry name" value="Immunoglobulin"/>
    <property type="match status" value="4"/>
</dbReference>
<dbReference type="Gene3D" id="1.20.1070.10">
    <property type="entry name" value="Rhodopsin 7-helix transmembrane proteins"/>
    <property type="match status" value="1"/>
</dbReference>
<dbReference type="SUPFAM" id="SSF81321">
    <property type="entry name" value="Family A G protein-coupled receptor-like"/>
    <property type="match status" value="1"/>
</dbReference>
<evidence type="ECO:0000256" key="1">
    <source>
        <dbReference type="ARBA" id="ARBA00004651"/>
    </source>
</evidence>
<evidence type="ECO:0000256" key="5">
    <source>
        <dbReference type="ARBA" id="ARBA00023040"/>
    </source>
</evidence>
<dbReference type="InterPro" id="IPR013312">
    <property type="entry name" value="GPR40-rel_orph"/>
</dbReference>
<dbReference type="InterPro" id="IPR007110">
    <property type="entry name" value="Ig-like_dom"/>
</dbReference>
<feature type="transmembrane region" description="Helical" evidence="9">
    <location>
        <begin position="409"/>
        <end position="431"/>
    </location>
</feature>
<dbReference type="GO" id="GO:0004930">
    <property type="term" value="F:G protein-coupled receptor activity"/>
    <property type="evidence" value="ECO:0007669"/>
    <property type="project" value="UniProtKB-KW"/>
</dbReference>
<dbReference type="PROSITE" id="PS50835">
    <property type="entry name" value="IG_LIKE"/>
    <property type="match status" value="3"/>
</dbReference>
<feature type="chain" id="PRO_5043740565" evidence="10">
    <location>
        <begin position="31"/>
        <end position="844"/>
    </location>
</feature>
<dbReference type="PRINTS" id="PR00237">
    <property type="entry name" value="GPCRRHODOPSN"/>
</dbReference>
<dbReference type="CDD" id="cd15170">
    <property type="entry name" value="7tmA_FFAR2_FFAR3"/>
    <property type="match status" value="1"/>
</dbReference>
<organism evidence="13 14">
    <name type="scientific">Xyrichtys novacula</name>
    <name type="common">Pearly razorfish</name>
    <name type="synonym">Hemipteronotus novacula</name>
    <dbReference type="NCBI Taxonomy" id="13765"/>
    <lineage>
        <taxon>Eukaryota</taxon>
        <taxon>Metazoa</taxon>
        <taxon>Chordata</taxon>
        <taxon>Craniata</taxon>
        <taxon>Vertebrata</taxon>
        <taxon>Euteleostomi</taxon>
        <taxon>Actinopterygii</taxon>
        <taxon>Neopterygii</taxon>
        <taxon>Teleostei</taxon>
        <taxon>Neoteleostei</taxon>
        <taxon>Acanthomorphata</taxon>
        <taxon>Eupercaria</taxon>
        <taxon>Labriformes</taxon>
        <taxon>Labridae</taxon>
        <taxon>Xyrichtys</taxon>
    </lineage>
</organism>
<dbReference type="AlphaFoldDB" id="A0AAV1FNP8"/>
<evidence type="ECO:0000256" key="8">
    <source>
        <dbReference type="ARBA" id="ARBA00023224"/>
    </source>
</evidence>
<dbReference type="InterPro" id="IPR036179">
    <property type="entry name" value="Ig-like_dom_sf"/>
</dbReference>
<keyword evidence="7" id="KW-0675">Receptor</keyword>
<protein>
    <submittedName>
        <fullName evidence="13">Schwann cell myelin protein-like</fullName>
    </submittedName>
</protein>
<evidence type="ECO:0000256" key="9">
    <source>
        <dbReference type="SAM" id="Phobius"/>
    </source>
</evidence>
<dbReference type="InterPro" id="IPR017452">
    <property type="entry name" value="GPCR_Rhodpsn_7TM"/>
</dbReference>
<evidence type="ECO:0000256" key="10">
    <source>
        <dbReference type="SAM" id="SignalP"/>
    </source>
</evidence>
<dbReference type="InterPro" id="IPR013783">
    <property type="entry name" value="Ig-like_fold"/>
</dbReference>
<keyword evidence="5" id="KW-0297">G-protein coupled receptor</keyword>
<accession>A0AAV1FNP8</accession>
<feature type="transmembrane region" description="Helical" evidence="9">
    <location>
        <begin position="760"/>
        <end position="780"/>
    </location>
</feature>
<dbReference type="Pfam" id="PF00001">
    <property type="entry name" value="7tm_1"/>
    <property type="match status" value="1"/>
</dbReference>
<keyword evidence="10" id="KW-0732">Signal</keyword>
<dbReference type="Pfam" id="PF07686">
    <property type="entry name" value="V-set"/>
    <property type="match status" value="1"/>
</dbReference>
<dbReference type="PANTHER" id="PTHR45822:SF7">
    <property type="entry name" value="FREE FATTY ACID RECEPTOR 3-LIKE"/>
    <property type="match status" value="1"/>
</dbReference>
<keyword evidence="2" id="KW-1003">Cell membrane</keyword>
<dbReference type="EMBL" id="OY660871">
    <property type="protein sequence ID" value="CAJ1062778.1"/>
    <property type="molecule type" value="Genomic_DNA"/>
</dbReference>
<evidence type="ECO:0000259" key="12">
    <source>
        <dbReference type="PROSITE" id="PS50835"/>
    </source>
</evidence>
<feature type="transmembrane region" description="Helical" evidence="9">
    <location>
        <begin position="723"/>
        <end position="748"/>
    </location>
</feature>
<feature type="domain" description="Ig-like" evidence="12">
    <location>
        <begin position="241"/>
        <end position="312"/>
    </location>
</feature>
<feature type="domain" description="Ig-like" evidence="12">
    <location>
        <begin position="143"/>
        <end position="234"/>
    </location>
</feature>
<reference evidence="13" key="1">
    <citation type="submission" date="2023-08" db="EMBL/GenBank/DDBJ databases">
        <authorList>
            <person name="Alioto T."/>
            <person name="Alioto T."/>
            <person name="Gomez Garrido J."/>
        </authorList>
    </citation>
    <scope>NUCLEOTIDE SEQUENCE</scope>
</reference>
<keyword evidence="3 9" id="KW-0812">Transmembrane</keyword>
<feature type="transmembrane region" description="Helical" evidence="9">
    <location>
        <begin position="553"/>
        <end position="577"/>
    </location>
</feature>
<gene>
    <name evidence="13" type="ORF">XNOV1_A004887</name>
</gene>
<proteinExistence type="predicted"/>
<dbReference type="InterPro" id="IPR013106">
    <property type="entry name" value="Ig_V-set"/>
</dbReference>
<keyword evidence="6 9" id="KW-0472">Membrane</keyword>
<evidence type="ECO:0000259" key="11">
    <source>
        <dbReference type="PROSITE" id="PS50262"/>
    </source>
</evidence>
<dbReference type="SMART" id="SM00409">
    <property type="entry name" value="IG"/>
    <property type="match status" value="2"/>
</dbReference>
<dbReference type="InterPro" id="IPR000276">
    <property type="entry name" value="GPCR_Rhodpsn"/>
</dbReference>
<dbReference type="Gene3D" id="2.60.40.10">
    <property type="entry name" value="Immunoglobulins"/>
    <property type="match status" value="4"/>
</dbReference>
<feature type="domain" description="Ig-like" evidence="12">
    <location>
        <begin position="330"/>
        <end position="410"/>
    </location>
</feature>
<dbReference type="GO" id="GO:0071398">
    <property type="term" value="P:cellular response to fatty acid"/>
    <property type="evidence" value="ECO:0007669"/>
    <property type="project" value="TreeGrafter"/>
</dbReference>
<comment type="subcellular location">
    <subcellularLocation>
        <location evidence="1">Cell membrane</location>
        <topology evidence="1">Multi-pass membrane protein</topology>
    </subcellularLocation>
</comment>
<dbReference type="PRINTS" id="PR01904">
    <property type="entry name" value="GPR40FAMILY"/>
</dbReference>
<sequence>MMTAFTMGTAYLLKVLILLKGFSVLQQVRGMGITVPQTVTAVEGSCVVVPCQTDSHVWVTWYQYHKVFYPKVYDRSTSTVELQYRGRTSVLGRAAEGNCTLLIKNIKQIDNNLKIYAWIDPGSAATQKFHAQIVTIKVDKKSPVIAIQEQIAEGEIFQVNCTIIHSCPLSIPQLNWTRNQLLENFTVSAINEKVHLLWRYTETLRGLATYEMHNSKISCSALFSDLITDSQQITLDISYEPVTVTLTLKKEYVTNGGSVIMECAVNSNPKPQTYLWLSRQMGRINSDTNTTSGELLFENITQKTSFSCIAYNDFGVKQSDWVDLDVQYPPTILPESSCHRRGEFLKCVCQAEAFPDAVIHWTIDGNDSISSTLNFVSKTYEHVVSGELSGRAQSQLNITCTATNSLASLSWMLALLFVGIPVLFGCALVIYRKYRRHRSPPGMVCNNAILLSAQADVTRPSPCREDSDPEEDTLNCVYDNDVVEEVRRARAQQQQNTTAAIREGETEPVEKDAQCNMEEYLNCQQDDMVIFELMSYKLIIFQIMMETVVRTEALLSVYILSFLFGLPANLLALYAFSTKIHSKPLPTDILLLNLTVSDLLFLIILPFKMHEAASNMEWTLPGFLCTITSFTFFSTIYTSSLLLMAVSVARYIAIAYPITYQKLLKPVYGIVTCAVMWLVSTAHCSITVIVRYHPNLYNENSTACYENFTEKQLEVLLPVRLEFFFVVFLIPLLICVFCYLRCILILYSRPRISAAKKQKAIGMALGTLAVFLICVMPYNISHLLGYFQHQSPKWRYYTLLLSTFNTCIDPIIFYFSSSAFRYTSNKYIFKKKVPRSHKEDKSSS</sequence>
<evidence type="ECO:0000256" key="7">
    <source>
        <dbReference type="ARBA" id="ARBA00023170"/>
    </source>
</evidence>
<feature type="signal peptide" evidence="10">
    <location>
        <begin position="1"/>
        <end position="30"/>
    </location>
</feature>
<evidence type="ECO:0000256" key="2">
    <source>
        <dbReference type="ARBA" id="ARBA00022475"/>
    </source>
</evidence>
<evidence type="ECO:0000256" key="6">
    <source>
        <dbReference type="ARBA" id="ARBA00023136"/>
    </source>
</evidence>
<evidence type="ECO:0000313" key="14">
    <source>
        <dbReference type="Proteomes" id="UP001178508"/>
    </source>
</evidence>